<keyword evidence="5" id="KW-0520">NAD</keyword>
<dbReference type="GO" id="GO:0051287">
    <property type="term" value="F:NAD binding"/>
    <property type="evidence" value="ECO:0007669"/>
    <property type="project" value="UniProtKB-UniRule"/>
</dbReference>
<dbReference type="KEGG" id="hsi:BOX17_00780"/>
<dbReference type="FunFam" id="3.40.50.360:FF:000001">
    <property type="entry name" value="NAD(P)H dehydrogenase (Quinone) FQR1-like"/>
    <property type="match status" value="1"/>
</dbReference>
<feature type="domain" description="Flavodoxin-like" evidence="7">
    <location>
        <begin position="4"/>
        <end position="190"/>
    </location>
</feature>
<comment type="catalytic activity">
    <reaction evidence="5">
        <text>a quinone + NADPH + H(+) = a quinol + NADP(+)</text>
        <dbReference type="Rhea" id="RHEA:46164"/>
        <dbReference type="ChEBI" id="CHEBI:15378"/>
        <dbReference type="ChEBI" id="CHEBI:24646"/>
        <dbReference type="ChEBI" id="CHEBI:57783"/>
        <dbReference type="ChEBI" id="CHEBI:58349"/>
        <dbReference type="ChEBI" id="CHEBI:132124"/>
        <dbReference type="EC" id="1.6.5.2"/>
    </reaction>
</comment>
<dbReference type="InterPro" id="IPR008254">
    <property type="entry name" value="Flavodoxin/NO_synth"/>
</dbReference>
<feature type="binding site" evidence="5">
    <location>
        <position position="12"/>
    </location>
    <ligand>
        <name>NAD(+)</name>
        <dbReference type="ChEBI" id="CHEBI:57540"/>
    </ligand>
</feature>
<dbReference type="GO" id="GO:0050660">
    <property type="term" value="F:flavin adenine dinucleotide binding"/>
    <property type="evidence" value="ECO:0007669"/>
    <property type="project" value="UniProtKB-UniRule"/>
</dbReference>
<dbReference type="NCBIfam" id="NF002999">
    <property type="entry name" value="PRK03767.1"/>
    <property type="match status" value="1"/>
</dbReference>
<dbReference type="GO" id="GO:0050661">
    <property type="term" value="F:NADP binding"/>
    <property type="evidence" value="ECO:0007669"/>
    <property type="project" value="UniProtKB-UniRule"/>
</dbReference>
<feature type="binding site" evidence="5">
    <location>
        <position position="134"/>
    </location>
    <ligand>
        <name>FMN</name>
        <dbReference type="ChEBI" id="CHEBI:58210"/>
    </ligand>
</feature>
<dbReference type="InterPro" id="IPR037513">
    <property type="entry name" value="NQO"/>
</dbReference>
<dbReference type="GO" id="GO:0008753">
    <property type="term" value="F:NADPH dehydrogenase (quinone) activity"/>
    <property type="evidence" value="ECO:0007669"/>
    <property type="project" value="RHEA"/>
</dbReference>
<dbReference type="SUPFAM" id="SSF52218">
    <property type="entry name" value="Flavoproteins"/>
    <property type="match status" value="1"/>
</dbReference>
<protein>
    <recommendedName>
        <fullName evidence="5">NAD(P)H dehydrogenase (quinone)</fullName>
        <ecNumber evidence="5">1.6.5.2</ecNumber>
    </recommendedName>
    <alternativeName>
        <fullName evidence="5">NAD(P)H:quinone oxidoreductase</fullName>
        <shortName evidence="5">NQO</shortName>
    </alternativeName>
</protein>
<evidence type="ECO:0000313" key="8">
    <source>
        <dbReference type="EMBL" id="APE29617.1"/>
    </source>
</evidence>
<dbReference type="GO" id="GO:0016020">
    <property type="term" value="C:membrane"/>
    <property type="evidence" value="ECO:0007669"/>
    <property type="project" value="TreeGrafter"/>
</dbReference>
<accession>A0A1J0VC62</accession>
<comment type="cofactor">
    <cofactor evidence="5">
        <name>FMN</name>
        <dbReference type="ChEBI" id="CHEBI:58210"/>
    </cofactor>
    <text evidence="5">Binds 1 FMN per monomer.</text>
</comment>
<dbReference type="OrthoDB" id="9801479at2"/>
<sequence>MTRVLVLYYSSYGHIRTLAEAEAEGARSVRGVQVDIRRVPETVSASVRKAAGHVADDTPKAKVEELPDYDAIILGTPTRFGNMAAQMKQFIDQAGGLWARNALVGKVGAVFTSTGSQHGGHEAAVLSTQLPLLHFGMLIAGLPYTFAGQMRHDEIVGGSPYGAGTVAGGDGSRQPSDTERAGARFQGRHVAEIAARLAAGRDISSFASQSIEEVSA</sequence>
<dbReference type="HAMAP" id="MF_01017">
    <property type="entry name" value="NQOR"/>
    <property type="match status" value="1"/>
</dbReference>
<comment type="similarity">
    <text evidence="1 5">Belongs to the WrbA family.</text>
</comment>
<dbReference type="Gene3D" id="3.40.50.360">
    <property type="match status" value="1"/>
</dbReference>
<keyword evidence="2 5" id="KW-0285">Flavoprotein</keyword>
<evidence type="ECO:0000256" key="5">
    <source>
        <dbReference type="HAMAP-Rule" id="MF_01017"/>
    </source>
</evidence>
<proteinExistence type="inferred from homology"/>
<comment type="caution">
    <text evidence="5">Lacks conserved residue(s) required for the propagation of feature annotation.</text>
</comment>
<dbReference type="PROSITE" id="PS50902">
    <property type="entry name" value="FLAVODOXIN_LIKE"/>
    <property type="match status" value="1"/>
</dbReference>
<dbReference type="InterPro" id="IPR010089">
    <property type="entry name" value="Flavoprotein_WrbA-like"/>
</dbReference>
<dbReference type="InterPro" id="IPR029039">
    <property type="entry name" value="Flavoprotein-like_sf"/>
</dbReference>
<feature type="region of interest" description="Disordered" evidence="6">
    <location>
        <begin position="161"/>
        <end position="184"/>
    </location>
</feature>
<keyword evidence="9" id="KW-1185">Reference proteome</keyword>
<dbReference type="PANTHER" id="PTHR30546">
    <property type="entry name" value="FLAVODOXIN-RELATED PROTEIN WRBA-RELATED"/>
    <property type="match status" value="1"/>
</dbReference>
<gene>
    <name evidence="8" type="ORF">BOX17_00780</name>
</gene>
<feature type="compositionally biased region" description="Gly residues" evidence="6">
    <location>
        <begin position="161"/>
        <end position="171"/>
    </location>
</feature>
<dbReference type="GO" id="GO:0010181">
    <property type="term" value="F:FMN binding"/>
    <property type="evidence" value="ECO:0007669"/>
    <property type="project" value="InterPro"/>
</dbReference>
<dbReference type="RefSeq" id="WP_071941604.1">
    <property type="nucleotide sequence ID" value="NZ_CP018139.1"/>
</dbReference>
<organism evidence="8 9">
    <name type="scientific">Halomonas aestuarii</name>
    <dbReference type="NCBI Taxonomy" id="1897729"/>
    <lineage>
        <taxon>Bacteria</taxon>
        <taxon>Pseudomonadati</taxon>
        <taxon>Pseudomonadota</taxon>
        <taxon>Gammaproteobacteria</taxon>
        <taxon>Oceanospirillales</taxon>
        <taxon>Halomonadaceae</taxon>
        <taxon>Halomonas</taxon>
    </lineage>
</organism>
<dbReference type="GO" id="GO:0050136">
    <property type="term" value="F:NADH dehydrogenase (quinone) (non-electrogenic) activity"/>
    <property type="evidence" value="ECO:0007669"/>
    <property type="project" value="RHEA"/>
</dbReference>
<keyword evidence="5" id="KW-0547">Nucleotide-binding</keyword>
<dbReference type="InterPro" id="IPR005025">
    <property type="entry name" value="FMN_Rdtase-like_dom"/>
</dbReference>
<dbReference type="Pfam" id="PF03358">
    <property type="entry name" value="FMN_red"/>
    <property type="match status" value="1"/>
</dbReference>
<evidence type="ECO:0000256" key="4">
    <source>
        <dbReference type="ARBA" id="ARBA00023002"/>
    </source>
</evidence>
<feature type="binding site" evidence="5">
    <location>
        <position position="98"/>
    </location>
    <ligand>
        <name>substrate</name>
    </ligand>
</feature>
<keyword evidence="4 5" id="KW-0560">Oxidoreductase</keyword>
<keyword evidence="3 5" id="KW-0288">FMN</keyword>
<dbReference type="AlphaFoldDB" id="A0A1J0VC62"/>
<comment type="catalytic activity">
    <reaction evidence="5">
        <text>a quinone + NADH + H(+) = a quinol + NAD(+)</text>
        <dbReference type="Rhea" id="RHEA:46160"/>
        <dbReference type="ChEBI" id="CHEBI:15378"/>
        <dbReference type="ChEBI" id="CHEBI:24646"/>
        <dbReference type="ChEBI" id="CHEBI:57540"/>
        <dbReference type="ChEBI" id="CHEBI:57945"/>
        <dbReference type="ChEBI" id="CHEBI:132124"/>
        <dbReference type="EC" id="1.6.5.2"/>
    </reaction>
</comment>
<evidence type="ECO:0000313" key="9">
    <source>
        <dbReference type="Proteomes" id="UP000181985"/>
    </source>
</evidence>
<feature type="binding site" evidence="5">
    <location>
        <begin position="10"/>
        <end position="15"/>
    </location>
    <ligand>
        <name>FMN</name>
        <dbReference type="ChEBI" id="CHEBI:58210"/>
    </ligand>
</feature>
<feature type="binding site" evidence="5">
    <location>
        <begin position="78"/>
        <end position="80"/>
    </location>
    <ligand>
        <name>FMN</name>
        <dbReference type="ChEBI" id="CHEBI:58210"/>
    </ligand>
</feature>
<reference evidence="9" key="1">
    <citation type="submission" date="2016-11" db="EMBL/GenBank/DDBJ databases">
        <title>Halolamina sediminis sp. nov., an extremely halophilic archaeon isolated from solar salt.</title>
        <authorList>
            <person name="Koh H.-W."/>
            <person name="Rani S."/>
            <person name="Park S.-J."/>
        </authorList>
    </citation>
    <scope>NUCLEOTIDE SEQUENCE [LARGE SCALE GENOMIC DNA]</scope>
    <source>
        <strain evidence="9">Hb3</strain>
    </source>
</reference>
<dbReference type="EC" id="1.6.5.2" evidence="5"/>
<evidence type="ECO:0000256" key="1">
    <source>
        <dbReference type="ARBA" id="ARBA00006961"/>
    </source>
</evidence>
<evidence type="ECO:0000256" key="3">
    <source>
        <dbReference type="ARBA" id="ARBA00022643"/>
    </source>
</evidence>
<keyword evidence="5" id="KW-0521">NADP</keyword>
<evidence type="ECO:0000259" key="7">
    <source>
        <dbReference type="PROSITE" id="PS50902"/>
    </source>
</evidence>
<dbReference type="PANTHER" id="PTHR30546:SF23">
    <property type="entry name" value="FLAVOPROTEIN-LIKE PROTEIN YCP4-RELATED"/>
    <property type="match status" value="1"/>
</dbReference>
<dbReference type="Proteomes" id="UP000181985">
    <property type="component" value="Chromosome"/>
</dbReference>
<evidence type="ECO:0000256" key="2">
    <source>
        <dbReference type="ARBA" id="ARBA00022630"/>
    </source>
</evidence>
<dbReference type="EMBL" id="CP018139">
    <property type="protein sequence ID" value="APE29617.1"/>
    <property type="molecule type" value="Genomic_DNA"/>
</dbReference>
<evidence type="ECO:0000256" key="6">
    <source>
        <dbReference type="SAM" id="MobiDB-lite"/>
    </source>
</evidence>
<dbReference type="NCBIfam" id="TIGR01755">
    <property type="entry name" value="flav_wrbA"/>
    <property type="match status" value="1"/>
</dbReference>
<name>A0A1J0VC62_9GAMM</name>